<organism evidence="2 3">
    <name type="scientific">Saccoglossus kowalevskii</name>
    <name type="common">Acorn worm</name>
    <dbReference type="NCBI Taxonomy" id="10224"/>
    <lineage>
        <taxon>Eukaryota</taxon>
        <taxon>Metazoa</taxon>
        <taxon>Hemichordata</taxon>
        <taxon>Enteropneusta</taxon>
        <taxon>Harrimaniidae</taxon>
        <taxon>Saccoglossus</taxon>
    </lineage>
</organism>
<dbReference type="Proteomes" id="UP000694865">
    <property type="component" value="Unplaced"/>
</dbReference>
<accession>A0ABM0M5Z0</accession>
<dbReference type="PANTHER" id="PTHR16092">
    <property type="entry name" value="SEC3/SYNTAXIN-RELATED"/>
    <property type="match status" value="1"/>
</dbReference>
<name>A0ABM0M5Z0_SACKO</name>
<dbReference type="Pfam" id="PF09763">
    <property type="entry name" value="Sec3_CC"/>
    <property type="match status" value="1"/>
</dbReference>
<evidence type="ECO:0000313" key="3">
    <source>
        <dbReference type="RefSeq" id="XP_006815431.1"/>
    </source>
</evidence>
<reference evidence="3" key="1">
    <citation type="submission" date="2025-08" db="UniProtKB">
        <authorList>
            <consortium name="RefSeq"/>
        </authorList>
    </citation>
    <scope>IDENTIFICATION</scope>
    <source>
        <tissue evidence="3">Testes</tissue>
    </source>
</reference>
<gene>
    <name evidence="3" type="primary">LOC102802888</name>
</gene>
<dbReference type="GeneID" id="102802888"/>
<dbReference type="RefSeq" id="XP_006815431.1">
    <property type="nucleotide sequence ID" value="XM_006815368.1"/>
</dbReference>
<feature type="domain" description="Exocyst complex component Sec3 coiled-coil" evidence="1">
    <location>
        <begin position="1"/>
        <end position="64"/>
    </location>
</feature>
<dbReference type="InterPro" id="IPR019160">
    <property type="entry name" value="Sec3_CC"/>
</dbReference>
<keyword evidence="2" id="KW-1185">Reference proteome</keyword>
<evidence type="ECO:0000313" key="2">
    <source>
        <dbReference type="Proteomes" id="UP000694865"/>
    </source>
</evidence>
<protein>
    <submittedName>
        <fullName evidence="3">Exocyst complex component 1-like</fullName>
    </submittedName>
</protein>
<proteinExistence type="predicted"/>
<evidence type="ECO:0000259" key="1">
    <source>
        <dbReference type="Pfam" id="PF09763"/>
    </source>
</evidence>
<sequence>MELMQQKDSVIQIQNRNRHKLLDELNTLISQLDLSHQHVKSLLDGNLSSPNGILDCTAAAHVLLDKRNVKLHPAFTKMSAVTDQLNLFSNLTKSFATRLSKHLNSLFIQQVI</sequence>
<dbReference type="PANTHER" id="PTHR16092:SF14">
    <property type="entry name" value="EXOCYST COMPLEX COMPONENT 1 ISOFORM X1"/>
    <property type="match status" value="1"/>
</dbReference>